<dbReference type="Gene3D" id="1.10.246.20">
    <property type="entry name" value="Coactivator CBP, KIX domain"/>
    <property type="match status" value="1"/>
</dbReference>
<keyword evidence="8 11" id="KW-0103">Bromodomain</keyword>
<evidence type="ECO:0000256" key="4">
    <source>
        <dbReference type="ARBA" id="ARBA00022723"/>
    </source>
</evidence>
<keyword evidence="3" id="KW-0808">Transferase</keyword>
<feature type="region of interest" description="Disordered" evidence="13">
    <location>
        <begin position="487"/>
        <end position="508"/>
    </location>
</feature>
<dbReference type="GO" id="GO:0008270">
    <property type="term" value="F:zinc ion binding"/>
    <property type="evidence" value="ECO:0007669"/>
    <property type="project" value="UniProtKB-KW"/>
</dbReference>
<evidence type="ECO:0000313" key="18">
    <source>
        <dbReference type="Proteomes" id="UP001228049"/>
    </source>
</evidence>
<feature type="non-terminal residue" evidence="17">
    <location>
        <position position="1"/>
    </location>
</feature>
<evidence type="ECO:0000256" key="10">
    <source>
        <dbReference type="ARBA" id="ARBA00023242"/>
    </source>
</evidence>
<evidence type="ECO:0000256" key="1">
    <source>
        <dbReference type="ARBA" id="ARBA00004123"/>
    </source>
</evidence>
<feature type="region of interest" description="Disordered" evidence="13">
    <location>
        <begin position="101"/>
        <end position="120"/>
    </location>
</feature>
<feature type="compositionally biased region" description="Polar residues" evidence="13">
    <location>
        <begin position="919"/>
        <end position="938"/>
    </location>
</feature>
<dbReference type="PROSITE" id="PS50952">
    <property type="entry name" value="KIX"/>
    <property type="match status" value="1"/>
</dbReference>
<gene>
    <name evidence="17" type="ORF">KUDE01_002411</name>
</gene>
<feature type="region of interest" description="Disordered" evidence="13">
    <location>
        <begin position="814"/>
        <end position="1049"/>
    </location>
</feature>
<dbReference type="FunFam" id="1.20.920.10:FF:000001">
    <property type="entry name" value="Histone acetyltransferase p300"/>
    <property type="match status" value="1"/>
</dbReference>
<evidence type="ECO:0000259" key="14">
    <source>
        <dbReference type="PROSITE" id="PS50014"/>
    </source>
</evidence>
<sequence>MADNLLDVGPPTAKRPKLNSPLPVSDGPVFYGALVSCRYMRVPVATGKCQHVVVVADVTLDLLTKVSAEVPLIEMRRAVDLVSLFDLENDLPDELIPNGDLGMSSNGGPGGGGPGLNSIVPDAAAKHKQLSELLRPGSSSILGSSLNSASAQQGSMVGSQLGAVLGKSPLGQGSPNHQSPQAQKGGAAGQGNGSTGMSFNQAMLNSGQGHGVMAGQVMNGALGPAGRGRPGMQYQGQGMQGAQVGAGPGVGGSVLAETLTQGGPQMGAHNVMNAQQAGNMNKMGMSGAPFGQQYGQSGVQQMGAVGVNAQQLQNKTALSNNLPQFPADLKGAGSLPNLMQQQVASVGMVPGAGGVSAGPTADPEKRKLIQQQLVLLLHAHKCQRREQANGEVRACTLPHCRTMKNVLNHMTHCQAGKSCQVAHCASSRQIISHWKNCTRHDCPVCLPLKNASDKRNQQPMLSSPGASLQSAIGSRAYAALGLPYGNQSPAQVPGQGPAQQNAQGPQHQQLRSLNALGTNQMNQMAGGMGVPSSDQAGMHSDSSLPSSLNNQLMPDGSVAGGMGNLPTATPLSSSGVRKSWHEHVTQDLRTHLVHKLVQAIFPTPDPAALKDRRMENLVAYARKVEGDMYESANSRDEYYHFLAEKIYKIQKELEEKRRSRLQKQPGMVGSAGPQQPNSMVPGQAVRSPNGPVPMPNMPNQLMNRMQVPQGINQFNPMAMQNAQMSQATMGARAPSPMNHPQQMNMSSMGMSPSRIPQTQGMMGSHANNMVAQPANQGQFLPQGQFTAATGGAMNVNVNLGQPITQSAVKQPQNSNLPLNALGPLGSKLPCGPAAPPSLGPTPPPNASAGLQPHQLQQHHASSQAQAPPQPTTPTSTGGPSSTPTHMPSSLPGPPSAMGTPDPSQPLTPLQPQTDPPSQMQQPTSVQAQHPSTPLSQAAASIDNRVPTPASVAELSSQQALPDMNSTEAKPEVKDEEEDSGSGKKQQDIKMEPDDETKPLVKKEEPDATEPKQEPMETEDKKPEIKTEPKEEEEGGANGTSASSSPQSRKKIFKPEELRQALMPTLEALYRQDPESLPFRQPVDPMQLGIPDYFDIVKTPIDLSTIKRKLDTGQYQEPWQYVDDVWLMFNNAWLYNRKTSRVYKYCSKLSEVFEAEIDPVMQGLGYCCGRK</sequence>
<keyword evidence="9" id="KW-0804">Transcription</keyword>
<feature type="compositionally biased region" description="Polar residues" evidence="13">
    <location>
        <begin position="532"/>
        <end position="552"/>
    </location>
</feature>
<dbReference type="InterPro" id="IPR013178">
    <property type="entry name" value="Histone_AcTrfase_Rtt109/CBP"/>
</dbReference>
<keyword evidence="5 12" id="KW-0863">Zinc-finger</keyword>
<evidence type="ECO:0000256" key="2">
    <source>
        <dbReference type="ARBA" id="ARBA00013184"/>
    </source>
</evidence>
<dbReference type="SMART" id="SM00551">
    <property type="entry name" value="ZnF_TAZ"/>
    <property type="match status" value="1"/>
</dbReference>
<evidence type="ECO:0000256" key="8">
    <source>
        <dbReference type="ARBA" id="ARBA00023117"/>
    </source>
</evidence>
<feature type="compositionally biased region" description="Low complexity" evidence="13">
    <location>
        <begin position="900"/>
        <end position="918"/>
    </location>
</feature>
<dbReference type="AlphaFoldDB" id="A0AAD9B7Q8"/>
<dbReference type="GO" id="GO:0004402">
    <property type="term" value="F:histone acetyltransferase activity"/>
    <property type="evidence" value="ECO:0007669"/>
    <property type="project" value="InterPro"/>
</dbReference>
<evidence type="ECO:0000256" key="5">
    <source>
        <dbReference type="ARBA" id="ARBA00022771"/>
    </source>
</evidence>
<dbReference type="PROSITE" id="PS50014">
    <property type="entry name" value="BROMODOMAIN_2"/>
    <property type="match status" value="1"/>
</dbReference>
<comment type="subcellular location">
    <subcellularLocation>
        <location evidence="1">Nucleus</location>
    </subcellularLocation>
</comment>
<evidence type="ECO:0000256" key="13">
    <source>
        <dbReference type="SAM" id="MobiDB-lite"/>
    </source>
</evidence>
<comment type="caution">
    <text evidence="17">The sequence shown here is derived from an EMBL/GenBank/DDBJ whole genome shotgun (WGS) entry which is preliminary data.</text>
</comment>
<dbReference type="GO" id="GO:0003713">
    <property type="term" value="F:transcription coactivator activity"/>
    <property type="evidence" value="ECO:0007669"/>
    <property type="project" value="TreeGrafter"/>
</dbReference>
<dbReference type="PRINTS" id="PR00503">
    <property type="entry name" value="BROMODOMAIN"/>
</dbReference>
<dbReference type="Proteomes" id="UP001228049">
    <property type="component" value="Unassembled WGS sequence"/>
</dbReference>
<feature type="zinc finger region" description="TAZ-type" evidence="12">
    <location>
        <begin position="362"/>
        <end position="448"/>
    </location>
</feature>
<feature type="compositionally biased region" description="Gly residues" evidence="13">
    <location>
        <begin position="105"/>
        <end position="115"/>
    </location>
</feature>
<dbReference type="Pfam" id="PF02135">
    <property type="entry name" value="zf-TAZ"/>
    <property type="match status" value="1"/>
</dbReference>
<dbReference type="PANTHER" id="PTHR13808">
    <property type="entry name" value="CBP/P300-RELATED"/>
    <property type="match status" value="1"/>
</dbReference>
<dbReference type="InterPro" id="IPR018359">
    <property type="entry name" value="Bromodomain_CS"/>
</dbReference>
<dbReference type="GO" id="GO:0031490">
    <property type="term" value="F:chromatin DNA binding"/>
    <property type="evidence" value="ECO:0007669"/>
    <property type="project" value="TreeGrafter"/>
</dbReference>
<feature type="compositionally biased region" description="Pro residues" evidence="13">
    <location>
        <begin position="832"/>
        <end position="845"/>
    </location>
</feature>
<keyword evidence="10" id="KW-0539">Nucleus</keyword>
<evidence type="ECO:0000259" key="15">
    <source>
        <dbReference type="PROSITE" id="PS50134"/>
    </source>
</evidence>
<reference evidence="17" key="1">
    <citation type="submission" date="2023-04" db="EMBL/GenBank/DDBJ databases">
        <title>Chromosome-level genome of Chaenocephalus aceratus.</title>
        <authorList>
            <person name="Park H."/>
        </authorList>
    </citation>
    <scope>NUCLEOTIDE SEQUENCE</scope>
    <source>
        <strain evidence="17">DE</strain>
        <tissue evidence="17">Muscle</tissue>
    </source>
</reference>
<dbReference type="InterPro" id="IPR036529">
    <property type="entry name" value="KIX_dom_sf"/>
</dbReference>
<keyword evidence="4 12" id="KW-0479">Metal-binding</keyword>
<feature type="domain" description="KIX" evidence="16">
    <location>
        <begin position="575"/>
        <end position="654"/>
    </location>
</feature>
<proteinExistence type="predicted"/>
<feature type="region of interest" description="Disordered" evidence="13">
    <location>
        <begin position="1"/>
        <end position="20"/>
    </location>
</feature>
<feature type="domain" description="TAZ-type" evidence="15">
    <location>
        <begin position="362"/>
        <end position="448"/>
    </location>
</feature>
<dbReference type="CDD" id="cd05495">
    <property type="entry name" value="Bromo_cbp_like"/>
    <property type="match status" value="1"/>
</dbReference>
<dbReference type="EMBL" id="JASDAP010000027">
    <property type="protein sequence ID" value="KAK1877094.1"/>
    <property type="molecule type" value="Genomic_DNA"/>
</dbReference>
<evidence type="ECO:0000256" key="6">
    <source>
        <dbReference type="ARBA" id="ARBA00022833"/>
    </source>
</evidence>
<dbReference type="InterPro" id="IPR035898">
    <property type="entry name" value="TAZ_dom_sf"/>
</dbReference>
<evidence type="ECO:0000256" key="12">
    <source>
        <dbReference type="PROSITE-ProRule" id="PRU00203"/>
    </source>
</evidence>
<dbReference type="SUPFAM" id="SSF47040">
    <property type="entry name" value="Kix domain of CBP (creb binding protein)"/>
    <property type="match status" value="1"/>
</dbReference>
<evidence type="ECO:0000256" key="9">
    <source>
        <dbReference type="ARBA" id="ARBA00023163"/>
    </source>
</evidence>
<dbReference type="SUPFAM" id="SSF57933">
    <property type="entry name" value="TAZ domain"/>
    <property type="match status" value="1"/>
</dbReference>
<protein>
    <recommendedName>
        <fullName evidence="2">histone acetyltransferase</fullName>
        <ecNumber evidence="2">2.3.1.48</ecNumber>
    </recommendedName>
</protein>
<dbReference type="Pfam" id="PF00439">
    <property type="entry name" value="Bromodomain"/>
    <property type="match status" value="1"/>
</dbReference>
<feature type="compositionally biased region" description="Polar residues" evidence="13">
    <location>
        <begin position="566"/>
        <end position="576"/>
    </location>
</feature>
<dbReference type="PROSITE" id="PS50134">
    <property type="entry name" value="ZF_TAZ"/>
    <property type="match status" value="1"/>
</dbReference>
<evidence type="ECO:0000259" key="16">
    <source>
        <dbReference type="PROSITE" id="PS50952"/>
    </source>
</evidence>
<dbReference type="PANTHER" id="PTHR13808:SF56">
    <property type="entry name" value="HISTONE ACETYLTRANSFERASE"/>
    <property type="match status" value="1"/>
</dbReference>
<keyword evidence="18" id="KW-1185">Reference proteome</keyword>
<dbReference type="EC" id="2.3.1.48" evidence="2"/>
<dbReference type="GO" id="GO:0005654">
    <property type="term" value="C:nucleoplasm"/>
    <property type="evidence" value="ECO:0007669"/>
    <property type="project" value="UniProtKB-ARBA"/>
</dbReference>
<dbReference type="FunFam" id="1.10.246.20:FF:000001">
    <property type="entry name" value="E1A binding protein p300"/>
    <property type="match status" value="1"/>
</dbReference>
<keyword evidence="6 12" id="KW-0862">Zinc</keyword>
<feature type="region of interest" description="Disordered" evidence="13">
    <location>
        <begin position="657"/>
        <end position="684"/>
    </location>
</feature>
<dbReference type="InterPro" id="IPR000197">
    <property type="entry name" value="Znf_TAZ"/>
</dbReference>
<evidence type="ECO:0000313" key="17">
    <source>
        <dbReference type="EMBL" id="KAK1877094.1"/>
    </source>
</evidence>
<dbReference type="InterPro" id="IPR001487">
    <property type="entry name" value="Bromodomain"/>
</dbReference>
<feature type="compositionally biased region" description="Polar residues" evidence="13">
    <location>
        <begin position="195"/>
        <end position="204"/>
    </location>
</feature>
<dbReference type="Pfam" id="PF02172">
    <property type="entry name" value="KIX"/>
    <property type="match status" value="1"/>
</dbReference>
<dbReference type="GO" id="GO:0000123">
    <property type="term" value="C:histone acetyltransferase complex"/>
    <property type="evidence" value="ECO:0007669"/>
    <property type="project" value="TreeGrafter"/>
</dbReference>
<dbReference type="Gene3D" id="1.20.1020.10">
    <property type="entry name" value="TAZ domain"/>
    <property type="match status" value="1"/>
</dbReference>
<feature type="compositionally biased region" description="Low complexity" evidence="13">
    <location>
        <begin position="230"/>
        <end position="243"/>
    </location>
</feature>
<dbReference type="FunFam" id="1.20.1020.10:FF:000002">
    <property type="entry name" value="E1A binding protein p300"/>
    <property type="match status" value="1"/>
</dbReference>
<dbReference type="PROSITE" id="PS00633">
    <property type="entry name" value="BROMODOMAIN_1"/>
    <property type="match status" value="1"/>
</dbReference>
<feature type="compositionally biased region" description="Low complexity" evidence="13">
    <location>
        <begin position="846"/>
        <end position="889"/>
    </location>
</feature>
<accession>A0AAD9B7Q8</accession>
<dbReference type="InterPro" id="IPR003101">
    <property type="entry name" value="KIX_dom"/>
</dbReference>
<feature type="region of interest" description="Disordered" evidence="13">
    <location>
        <begin position="521"/>
        <end position="578"/>
    </location>
</feature>
<feature type="domain" description="Bromo" evidence="14">
    <location>
        <begin position="1070"/>
        <end position="1142"/>
    </location>
</feature>
<name>A0AAD9B7Q8_DISEL</name>
<evidence type="ECO:0000256" key="7">
    <source>
        <dbReference type="ARBA" id="ARBA00023015"/>
    </source>
</evidence>
<dbReference type="InterPro" id="IPR036427">
    <property type="entry name" value="Bromodomain-like_sf"/>
</dbReference>
<evidence type="ECO:0000256" key="3">
    <source>
        <dbReference type="ARBA" id="ARBA00022679"/>
    </source>
</evidence>
<feature type="region of interest" description="Disordered" evidence="13">
    <location>
        <begin position="163"/>
        <end position="204"/>
    </location>
</feature>
<feature type="compositionally biased region" description="Polar residues" evidence="13">
    <location>
        <begin position="171"/>
        <end position="180"/>
    </location>
</feature>
<keyword evidence="7" id="KW-0805">Transcription regulation</keyword>
<dbReference type="Gene3D" id="1.20.920.10">
    <property type="entry name" value="Bromodomain-like"/>
    <property type="match status" value="1"/>
</dbReference>
<dbReference type="GO" id="GO:0005667">
    <property type="term" value="C:transcription regulator complex"/>
    <property type="evidence" value="ECO:0007669"/>
    <property type="project" value="TreeGrafter"/>
</dbReference>
<dbReference type="SUPFAM" id="SSF47370">
    <property type="entry name" value="Bromodomain"/>
    <property type="match status" value="1"/>
</dbReference>
<dbReference type="SMART" id="SM00297">
    <property type="entry name" value="BROMO"/>
    <property type="match status" value="1"/>
</dbReference>
<evidence type="ECO:0000256" key="11">
    <source>
        <dbReference type="PROSITE-ProRule" id="PRU00035"/>
    </source>
</evidence>
<dbReference type="GO" id="GO:0045944">
    <property type="term" value="P:positive regulation of transcription by RNA polymerase II"/>
    <property type="evidence" value="ECO:0007669"/>
    <property type="project" value="TreeGrafter"/>
</dbReference>
<organism evidence="17 18">
    <name type="scientific">Dissostichus eleginoides</name>
    <name type="common">Patagonian toothfish</name>
    <name type="synonym">Dissostichus amissus</name>
    <dbReference type="NCBI Taxonomy" id="100907"/>
    <lineage>
        <taxon>Eukaryota</taxon>
        <taxon>Metazoa</taxon>
        <taxon>Chordata</taxon>
        <taxon>Craniata</taxon>
        <taxon>Vertebrata</taxon>
        <taxon>Euteleostomi</taxon>
        <taxon>Actinopterygii</taxon>
        <taxon>Neopterygii</taxon>
        <taxon>Teleostei</taxon>
        <taxon>Neoteleostei</taxon>
        <taxon>Acanthomorphata</taxon>
        <taxon>Eupercaria</taxon>
        <taxon>Perciformes</taxon>
        <taxon>Notothenioidei</taxon>
        <taxon>Nototheniidae</taxon>
        <taxon>Dissostichus</taxon>
    </lineage>
</organism>
<feature type="region of interest" description="Disordered" evidence="13">
    <location>
        <begin position="220"/>
        <end position="245"/>
    </location>
</feature>
<feature type="compositionally biased region" description="Basic and acidic residues" evidence="13">
    <location>
        <begin position="980"/>
        <end position="1028"/>
    </location>
</feature>
<feature type="compositionally biased region" description="Polar residues" evidence="13">
    <location>
        <begin position="953"/>
        <end position="967"/>
    </location>
</feature>